<evidence type="ECO:0000256" key="2">
    <source>
        <dbReference type="SAM" id="Phobius"/>
    </source>
</evidence>
<protein>
    <recommendedName>
        <fullName evidence="3">HTH luxR-type domain-containing protein</fullName>
    </recommendedName>
</protein>
<dbReference type="GO" id="GO:0006355">
    <property type="term" value="P:regulation of DNA-templated transcription"/>
    <property type="evidence" value="ECO:0007669"/>
    <property type="project" value="InterPro"/>
</dbReference>
<evidence type="ECO:0000256" key="1">
    <source>
        <dbReference type="SAM" id="Coils"/>
    </source>
</evidence>
<gene>
    <name evidence="4" type="ORF">HMPREF9449_01073</name>
</gene>
<dbReference type="InterPro" id="IPR011990">
    <property type="entry name" value="TPR-like_helical_dom_sf"/>
</dbReference>
<keyword evidence="2" id="KW-0472">Membrane</keyword>
<dbReference type="HOGENOM" id="CLU_027941_0_0_10"/>
<feature type="domain" description="HTH luxR-type" evidence="3">
    <location>
        <begin position="603"/>
        <end position="630"/>
    </location>
</feature>
<dbReference type="RefSeq" id="WP_009136221.1">
    <property type="nucleotide sequence ID" value="NZ_JH594596.1"/>
</dbReference>
<dbReference type="SMART" id="SM00421">
    <property type="entry name" value="HTH_LUXR"/>
    <property type="match status" value="1"/>
</dbReference>
<comment type="caution">
    <text evidence="4">The sequence shown here is derived from an EMBL/GenBank/DDBJ whole genome shotgun (WGS) entry which is preliminary data.</text>
</comment>
<dbReference type="eggNOG" id="COG2771">
    <property type="taxonomic scope" value="Bacteria"/>
</dbReference>
<name>H1DFN7_9BACT</name>
<feature type="transmembrane region" description="Helical" evidence="2">
    <location>
        <begin position="465"/>
        <end position="486"/>
    </location>
</feature>
<proteinExistence type="predicted"/>
<dbReference type="PATRIC" id="fig|742817.3.peg.1136"/>
<dbReference type="InterPro" id="IPR000792">
    <property type="entry name" value="Tscrpt_reg_LuxR_C"/>
</dbReference>
<dbReference type="EMBL" id="ADMC01000017">
    <property type="protein sequence ID" value="EHP48710.1"/>
    <property type="molecule type" value="Genomic_DNA"/>
</dbReference>
<reference evidence="4 5" key="1">
    <citation type="submission" date="2012-01" db="EMBL/GenBank/DDBJ databases">
        <title>The Genome Sequence of Odoribacter laneus YIT 12061.</title>
        <authorList>
            <consortium name="The Broad Institute Genome Sequencing Platform"/>
            <person name="Earl A."/>
            <person name="Ward D."/>
            <person name="Feldgarden M."/>
            <person name="Gevers D."/>
            <person name="Morotomi M."/>
            <person name="Young S.K."/>
            <person name="Zeng Q."/>
            <person name="Gargeya S."/>
            <person name="Fitzgerald M."/>
            <person name="Haas B."/>
            <person name="Abouelleil A."/>
            <person name="Alvarado L."/>
            <person name="Arachchi H.M."/>
            <person name="Berlin A."/>
            <person name="Chapman S.B."/>
            <person name="Gearin G."/>
            <person name="Goldberg J."/>
            <person name="Griggs A."/>
            <person name="Gujja S."/>
            <person name="Hansen M."/>
            <person name="Heiman D."/>
            <person name="Howarth C."/>
            <person name="Larimer J."/>
            <person name="Lui A."/>
            <person name="MacDonald P.J.P."/>
            <person name="McCowen C."/>
            <person name="Montmayeur A."/>
            <person name="Murphy C."/>
            <person name="Neiman D."/>
            <person name="Pearson M."/>
            <person name="Priest M."/>
            <person name="Roberts A."/>
            <person name="Saif S."/>
            <person name="Shea T."/>
            <person name="Sisk P."/>
            <person name="Stolte C."/>
            <person name="Sykes S."/>
            <person name="Wortman J."/>
            <person name="Nusbaum C."/>
            <person name="Birren B."/>
        </authorList>
    </citation>
    <scope>NUCLEOTIDE SEQUENCE [LARGE SCALE GENOMIC DNA]</scope>
    <source>
        <strain evidence="4 5">YIT 12061</strain>
    </source>
</reference>
<dbReference type="Proteomes" id="UP000004892">
    <property type="component" value="Unassembled WGS sequence"/>
</dbReference>
<dbReference type="SUPFAM" id="SSF48452">
    <property type="entry name" value="TPR-like"/>
    <property type="match status" value="1"/>
</dbReference>
<dbReference type="GO" id="GO:0003677">
    <property type="term" value="F:DNA binding"/>
    <property type="evidence" value="ECO:0007669"/>
    <property type="project" value="InterPro"/>
</dbReference>
<keyword evidence="2" id="KW-1133">Transmembrane helix</keyword>
<accession>H1DFN7</accession>
<dbReference type="STRING" id="742817.HMPREF9449_01073"/>
<dbReference type="AlphaFoldDB" id="H1DFN7"/>
<keyword evidence="2" id="KW-0812">Transmembrane</keyword>
<dbReference type="InterPro" id="IPR036388">
    <property type="entry name" value="WH-like_DNA-bd_sf"/>
</dbReference>
<dbReference type="GeneID" id="98068660"/>
<sequence>MRKFYGLMVAVSLLLIACDKQERQVGFAESGTDSLRWEQGLQWRKEQKYTEALRVLDTLVRAGEGSFVFPAIRQMMALYTLSGQREKGEEYFLERSRSEKQGNEYRRELLIAAAQLAFEADRDSVALKLLREAQLYPAKEVPERLLFFYRIAGGIYMFCDKEKERSIATFQKAIETMEKYGDTEGMGMQCMGRLASIYRAEGRYDEGIEMCYKILEAGKYSGNTESIARASSELAYFYGVLGEVEKALEWSGQAIQVCKEKREMASVLADLYRARSNWLNESERLSEAMECLRLADSCYKIVGNERARLFARMNGALYRLNVPDSLARGIEILQTVMGDNQFKALPLRHQYSTQFELGRGLLMAGHRKEGLSLVREAAAWYEQQEDVEMQDYVYAFLTDYYARNGFDRELANCFPLYRNVRDTLFKREKVRFMVAANVKFETEKKEKQNRILVAELALHKRTIQYYIAFGLFFICLAVALLIWLWMRQRALQLKRTIDRMRIKAQEEELHNLLKSQWELNRKNEELRAEIESALNRITTEEGVKPGILSVLGSLNPRLLTEQEEIKFRQSFNGIYPDFMRMLRKRFPAVSKNEELICMLIYRGSSSEEIAFALGISRESVNKARYRIRKKLNLSKETTLDDWVKEITS</sequence>
<evidence type="ECO:0000259" key="3">
    <source>
        <dbReference type="PROSITE" id="PS00622"/>
    </source>
</evidence>
<keyword evidence="1" id="KW-0175">Coiled coil</keyword>
<dbReference type="InterPro" id="IPR016032">
    <property type="entry name" value="Sig_transdc_resp-reg_C-effctor"/>
</dbReference>
<dbReference type="Pfam" id="PF00196">
    <property type="entry name" value="GerE"/>
    <property type="match status" value="1"/>
</dbReference>
<feature type="coiled-coil region" evidence="1">
    <location>
        <begin position="509"/>
        <end position="543"/>
    </location>
</feature>
<dbReference type="Gene3D" id="1.10.10.10">
    <property type="entry name" value="Winged helix-like DNA-binding domain superfamily/Winged helix DNA-binding domain"/>
    <property type="match status" value="1"/>
</dbReference>
<evidence type="ECO:0000313" key="5">
    <source>
        <dbReference type="Proteomes" id="UP000004892"/>
    </source>
</evidence>
<dbReference type="PROSITE" id="PS00622">
    <property type="entry name" value="HTH_LUXR_1"/>
    <property type="match status" value="1"/>
</dbReference>
<dbReference type="SUPFAM" id="SSF46894">
    <property type="entry name" value="C-terminal effector domain of the bipartite response regulators"/>
    <property type="match status" value="1"/>
</dbReference>
<evidence type="ECO:0000313" key="4">
    <source>
        <dbReference type="EMBL" id="EHP48710.1"/>
    </source>
</evidence>
<dbReference type="Gene3D" id="1.25.40.10">
    <property type="entry name" value="Tetratricopeptide repeat domain"/>
    <property type="match status" value="1"/>
</dbReference>
<organism evidence="4 5">
    <name type="scientific">Odoribacter laneus YIT 12061</name>
    <dbReference type="NCBI Taxonomy" id="742817"/>
    <lineage>
        <taxon>Bacteria</taxon>
        <taxon>Pseudomonadati</taxon>
        <taxon>Bacteroidota</taxon>
        <taxon>Bacteroidia</taxon>
        <taxon>Bacteroidales</taxon>
        <taxon>Odoribacteraceae</taxon>
        <taxon>Odoribacter</taxon>
    </lineage>
</organism>
<dbReference type="PROSITE" id="PS51257">
    <property type="entry name" value="PROKAR_LIPOPROTEIN"/>
    <property type="match status" value="1"/>
</dbReference>
<keyword evidence="5" id="KW-1185">Reference proteome</keyword>